<name>A0ACB8R5W5_9AGAM</name>
<keyword evidence="2" id="KW-1185">Reference proteome</keyword>
<organism evidence="1 2">
    <name type="scientific">Auriscalpium vulgare</name>
    <dbReference type="NCBI Taxonomy" id="40419"/>
    <lineage>
        <taxon>Eukaryota</taxon>
        <taxon>Fungi</taxon>
        <taxon>Dikarya</taxon>
        <taxon>Basidiomycota</taxon>
        <taxon>Agaricomycotina</taxon>
        <taxon>Agaricomycetes</taxon>
        <taxon>Russulales</taxon>
        <taxon>Auriscalpiaceae</taxon>
        <taxon>Auriscalpium</taxon>
    </lineage>
</organism>
<dbReference type="EMBL" id="MU276325">
    <property type="protein sequence ID" value="KAI0039292.1"/>
    <property type="molecule type" value="Genomic_DNA"/>
</dbReference>
<evidence type="ECO:0000313" key="2">
    <source>
        <dbReference type="Proteomes" id="UP000814033"/>
    </source>
</evidence>
<dbReference type="Proteomes" id="UP000814033">
    <property type="component" value="Unassembled WGS sequence"/>
</dbReference>
<proteinExistence type="predicted"/>
<protein>
    <submittedName>
        <fullName evidence="1">Uncharacterized protein</fullName>
    </submittedName>
</protein>
<accession>A0ACB8R5W5</accession>
<evidence type="ECO:0000313" key="1">
    <source>
        <dbReference type="EMBL" id="KAI0039292.1"/>
    </source>
</evidence>
<comment type="caution">
    <text evidence="1">The sequence shown here is derived from an EMBL/GenBank/DDBJ whole genome shotgun (WGS) entry which is preliminary data.</text>
</comment>
<sequence length="1376" mass="150990">MPGQSPSVSPSVSGSAGLNGAPADHGVLPMSPYPIADRDPHLPPYFLVKGRHPLLDESRRGTRDARSMGRTFVYTEDISVEAMKEKAKHVRKMKIPNTKSRLRGLVKLEGGDEVFARAAGACACGCQDERQSLVVNEQMLRALPNGDRIVEQLDAARQRILGPKNQRTLSKSVLNSETGTYTGGTAFERSGNAHPVRGARAYNLGIGYEIPTQLMAPSAGNKGSPEQGYSEGLSMRKEIQSAAIELASAGTTYLGKAYCEMMAMQAELVNAPRIGTYRNTCFGNTQLNVSPAVADDDAATDLTEHLGDFGGPHFDGGDSVSGLSGMVSWPDLPAGYDPGTFHLIELGAYVVLDGLNMLYFNGLRLHGGTPPRAPRGQEVVNSAYRLVVVCYPPSVILENHGITALAALRSGHNAGRKGHGMLTLDPAVKNNPEDRSQQAWTPHATFAADGHVIMDDEAVVNYMARSAYLLSVYSMAQLPPHVKVHIDPNKFLSAFSFEQDGEDREVHPWTVAPVLNDPEHPYNHARCRDAASWNEHQKRKRVFIPHSYDDSANIKTLAIRSDPNAIPSGIAGRPPKYAYSSKNHKMRHREDGRLVEDDEDVDDEERDNAQPGPSMSIASRVITRRDNVKLSGAMEKSAKSTRETFSATKAKRKRDGHEDDTANDGLRRSARRARGDQSSSHTQDTVQQQPSRARSLPTLLATTSVRTQSAFEVQIKGLIQSWAIPLNVTSAELDDVHPSPSVTTVDYMFALPYLIREATTVAAALRSLAGHPVGITVHQSATQLTVAHREIGSFRWKNPDTLDRIMAAWRGWDHLSAVCAGSDLDVRHIKATLMQHHAVFYTWLECLCLCYSQGSDTSSSDGLSMLAGKISTLITMRNPSTLIPHDYHPSFTTTPCAISLPKRDTDPHPNVDSPFIHQRRVYNVMVSLLSKWLGFPQRTEARLQAWLVSAMIRLFTVDVLSLSGTFELYDNILAHTGPIPPRPLTPLDLAPILTRLIELPLFDATSREAIATRLIAKVTQAASVGEPASLSLEQQVFLATGGFPVGPLNIADVGAAGWINLDQTESDIAPQNTTEAAPSAFASSSHLTLDHLPPTLFVSPTTQSAPSLPPQPLNLNLIPDTIEIFPIIGTAVNALKMMEYLIDGPTLRGRSLAPVPPGLSAWHIRLLELVAGNLDKYLPFREKAPGVRRACTSHGPYAPEHVRTRAGFFSSLVFRTFLFGGKYMFDYPLIFDNPEKLVQDHASITASTNLLPNNYFTDKMAYGPPTARNIENTPALWDATASHIPYNFIAQSHSIAFTDFWQKVVRRVHNRRPYPFCGDLMGYLVTADYVYTGVVTMPTVDETARIIWTLRRGALRGLQYLHLIDPSIEEFTNILH</sequence>
<gene>
    <name evidence="1" type="ORF">FA95DRAFT_1612685</name>
</gene>
<reference evidence="1" key="2">
    <citation type="journal article" date="2022" name="New Phytol.">
        <title>Evolutionary transition to the ectomycorrhizal habit in the genomes of a hyperdiverse lineage of mushroom-forming fungi.</title>
        <authorList>
            <person name="Looney B."/>
            <person name="Miyauchi S."/>
            <person name="Morin E."/>
            <person name="Drula E."/>
            <person name="Courty P.E."/>
            <person name="Kohler A."/>
            <person name="Kuo A."/>
            <person name="LaButti K."/>
            <person name="Pangilinan J."/>
            <person name="Lipzen A."/>
            <person name="Riley R."/>
            <person name="Andreopoulos W."/>
            <person name="He G."/>
            <person name="Johnson J."/>
            <person name="Nolan M."/>
            <person name="Tritt A."/>
            <person name="Barry K.W."/>
            <person name="Grigoriev I.V."/>
            <person name="Nagy L.G."/>
            <person name="Hibbett D."/>
            <person name="Henrissat B."/>
            <person name="Matheny P.B."/>
            <person name="Labbe J."/>
            <person name="Martin F.M."/>
        </authorList>
    </citation>
    <scope>NUCLEOTIDE SEQUENCE</scope>
    <source>
        <strain evidence="1">FP105234-sp</strain>
    </source>
</reference>
<reference evidence="1" key="1">
    <citation type="submission" date="2021-02" db="EMBL/GenBank/DDBJ databases">
        <authorList>
            <consortium name="DOE Joint Genome Institute"/>
            <person name="Ahrendt S."/>
            <person name="Looney B.P."/>
            <person name="Miyauchi S."/>
            <person name="Morin E."/>
            <person name="Drula E."/>
            <person name="Courty P.E."/>
            <person name="Chicoki N."/>
            <person name="Fauchery L."/>
            <person name="Kohler A."/>
            <person name="Kuo A."/>
            <person name="Labutti K."/>
            <person name="Pangilinan J."/>
            <person name="Lipzen A."/>
            <person name="Riley R."/>
            <person name="Andreopoulos W."/>
            <person name="He G."/>
            <person name="Johnson J."/>
            <person name="Barry K.W."/>
            <person name="Grigoriev I.V."/>
            <person name="Nagy L."/>
            <person name="Hibbett D."/>
            <person name="Henrissat B."/>
            <person name="Matheny P.B."/>
            <person name="Labbe J."/>
            <person name="Martin F."/>
        </authorList>
    </citation>
    <scope>NUCLEOTIDE SEQUENCE</scope>
    <source>
        <strain evidence="1">FP105234-sp</strain>
    </source>
</reference>